<comment type="caution">
    <text evidence="1">The sequence shown here is derived from an EMBL/GenBank/DDBJ whole genome shotgun (WGS) entry which is preliminary data.</text>
</comment>
<organism evidence="1 2">
    <name type="scientific">Planoprotostelium fungivorum</name>
    <dbReference type="NCBI Taxonomy" id="1890364"/>
    <lineage>
        <taxon>Eukaryota</taxon>
        <taxon>Amoebozoa</taxon>
        <taxon>Evosea</taxon>
        <taxon>Variosea</taxon>
        <taxon>Cavosteliida</taxon>
        <taxon>Cavosteliaceae</taxon>
        <taxon>Planoprotostelium</taxon>
    </lineage>
</organism>
<dbReference type="AlphaFoldDB" id="A0A2P6P025"/>
<gene>
    <name evidence="1" type="ORF">PROFUN_00808</name>
</gene>
<protein>
    <submittedName>
        <fullName evidence="1">Uncharacterized protein</fullName>
    </submittedName>
</protein>
<evidence type="ECO:0000313" key="1">
    <source>
        <dbReference type="EMBL" id="PRP89544.1"/>
    </source>
</evidence>
<reference evidence="1 2" key="1">
    <citation type="journal article" date="2018" name="Genome Biol. Evol.">
        <title>Multiple Roots of Fruiting Body Formation in Amoebozoa.</title>
        <authorList>
            <person name="Hillmann F."/>
            <person name="Forbes G."/>
            <person name="Novohradska S."/>
            <person name="Ferling I."/>
            <person name="Riege K."/>
            <person name="Groth M."/>
            <person name="Westermann M."/>
            <person name="Marz M."/>
            <person name="Spaller T."/>
            <person name="Winckler T."/>
            <person name="Schaap P."/>
            <person name="Glockner G."/>
        </authorList>
    </citation>
    <scope>NUCLEOTIDE SEQUENCE [LARGE SCALE GENOMIC DNA]</scope>
    <source>
        <strain evidence="1 2">Jena</strain>
    </source>
</reference>
<dbReference type="InParanoid" id="A0A2P6P025"/>
<accession>A0A2P6P025</accession>
<name>A0A2P6P025_9EUKA</name>
<proteinExistence type="predicted"/>
<dbReference type="EMBL" id="MDYQ01000002">
    <property type="protein sequence ID" value="PRP89544.1"/>
    <property type="molecule type" value="Genomic_DNA"/>
</dbReference>
<evidence type="ECO:0000313" key="2">
    <source>
        <dbReference type="Proteomes" id="UP000241769"/>
    </source>
</evidence>
<sequence length="115" mass="13559">MLPCRFVTLPRILAVFCEFHIVWGLRWRVSNGDKATRFITRSNRHGRDDNMQRTNNILKVSDGFMKLQQETEKLAFDLRAHSWCLGSEEQWHKDLFSFDESTNVPHHSKGHMNSD</sequence>
<dbReference type="Proteomes" id="UP000241769">
    <property type="component" value="Unassembled WGS sequence"/>
</dbReference>
<keyword evidence="2" id="KW-1185">Reference proteome</keyword>